<keyword evidence="8" id="KW-1185">Reference proteome</keyword>
<comment type="caution">
    <text evidence="7">The sequence shown here is derived from an EMBL/GenBank/DDBJ whole genome shotgun (WGS) entry which is preliminary data.</text>
</comment>
<feature type="region of interest" description="Disordered" evidence="5">
    <location>
        <begin position="56"/>
        <end position="97"/>
    </location>
</feature>
<keyword evidence="3" id="KW-0862">Zinc</keyword>
<dbReference type="PANTHER" id="PTHR31717">
    <property type="entry name" value="ZINC FINGER PROTEIN CONSTANS-LIKE 10"/>
    <property type="match status" value="1"/>
</dbReference>
<evidence type="ECO:0000259" key="6">
    <source>
        <dbReference type="PROSITE" id="PS50119"/>
    </source>
</evidence>
<dbReference type="SMART" id="SM00336">
    <property type="entry name" value="BBOX"/>
    <property type="match status" value="1"/>
</dbReference>
<dbReference type="PANTHER" id="PTHR31717:SF60">
    <property type="entry name" value="B-BOX TYPE ZINC FINGER FAMILY PROTEIN"/>
    <property type="match status" value="1"/>
</dbReference>
<evidence type="ECO:0000256" key="4">
    <source>
        <dbReference type="PROSITE-ProRule" id="PRU00024"/>
    </source>
</evidence>
<evidence type="ECO:0000256" key="3">
    <source>
        <dbReference type="ARBA" id="ARBA00022833"/>
    </source>
</evidence>
<gene>
    <name evidence="7" type="ORF">RJ641_000264</name>
</gene>
<evidence type="ECO:0000313" key="8">
    <source>
        <dbReference type="Proteomes" id="UP001370490"/>
    </source>
</evidence>
<dbReference type="GO" id="GO:0008270">
    <property type="term" value="F:zinc ion binding"/>
    <property type="evidence" value="ECO:0007669"/>
    <property type="project" value="UniProtKB-KW"/>
</dbReference>
<proteinExistence type="predicted"/>
<dbReference type="AlphaFoldDB" id="A0AAN8WDJ5"/>
<feature type="domain" description="B box-type" evidence="6">
    <location>
        <begin position="1"/>
        <end position="45"/>
    </location>
</feature>
<evidence type="ECO:0000256" key="1">
    <source>
        <dbReference type="ARBA" id="ARBA00022723"/>
    </source>
</evidence>
<keyword evidence="1" id="KW-0479">Metal-binding</keyword>
<evidence type="ECO:0000256" key="5">
    <source>
        <dbReference type="SAM" id="MobiDB-lite"/>
    </source>
</evidence>
<accession>A0AAN8WDJ5</accession>
<dbReference type="InterPro" id="IPR049808">
    <property type="entry name" value="CONSTANS-like_Bbox1"/>
</dbReference>
<reference evidence="7 8" key="1">
    <citation type="submission" date="2023-12" db="EMBL/GenBank/DDBJ databases">
        <title>A high-quality genome assembly for Dillenia turbinata (Dilleniales).</title>
        <authorList>
            <person name="Chanderbali A."/>
        </authorList>
    </citation>
    <scope>NUCLEOTIDE SEQUENCE [LARGE SCALE GENOMIC DNA]</scope>
    <source>
        <strain evidence="7">LSX21</strain>
        <tissue evidence="7">Leaf</tissue>
    </source>
</reference>
<evidence type="ECO:0000313" key="7">
    <source>
        <dbReference type="EMBL" id="KAK6946791.1"/>
    </source>
</evidence>
<dbReference type="EMBL" id="JBAMMX010000001">
    <property type="protein sequence ID" value="KAK6946791.1"/>
    <property type="molecule type" value="Genomic_DNA"/>
</dbReference>
<organism evidence="7 8">
    <name type="scientific">Dillenia turbinata</name>
    <dbReference type="NCBI Taxonomy" id="194707"/>
    <lineage>
        <taxon>Eukaryota</taxon>
        <taxon>Viridiplantae</taxon>
        <taxon>Streptophyta</taxon>
        <taxon>Embryophyta</taxon>
        <taxon>Tracheophyta</taxon>
        <taxon>Spermatophyta</taxon>
        <taxon>Magnoliopsida</taxon>
        <taxon>eudicotyledons</taxon>
        <taxon>Gunneridae</taxon>
        <taxon>Pentapetalae</taxon>
        <taxon>Dilleniales</taxon>
        <taxon>Dilleniaceae</taxon>
        <taxon>Dillenia</taxon>
    </lineage>
</organism>
<dbReference type="InterPro" id="IPR000315">
    <property type="entry name" value="Znf_B-box"/>
</dbReference>
<keyword evidence="2 4" id="KW-0863">Zinc-finger</keyword>
<protein>
    <submittedName>
        <fullName evidence="7">B-box-type zinc finger</fullName>
    </submittedName>
</protein>
<dbReference type="Proteomes" id="UP001370490">
    <property type="component" value="Unassembled WGS sequence"/>
</dbReference>
<feature type="compositionally biased region" description="Basic and acidic residues" evidence="5">
    <location>
        <begin position="76"/>
        <end position="97"/>
    </location>
</feature>
<evidence type="ECO:0000256" key="2">
    <source>
        <dbReference type="ARBA" id="ARBA00022771"/>
    </source>
</evidence>
<name>A0AAN8WDJ5_9MAGN</name>
<dbReference type="Pfam" id="PF00643">
    <property type="entry name" value="zf-B_box"/>
    <property type="match status" value="1"/>
</dbReference>
<dbReference type="PROSITE" id="PS50119">
    <property type="entry name" value="ZF_BBOX"/>
    <property type="match status" value="1"/>
</dbReference>
<dbReference type="CDD" id="cd19821">
    <property type="entry name" value="Bbox1_BBX-like"/>
    <property type="match status" value="1"/>
</dbReference>
<sequence length="97" mass="11246">MKGCELCSNPARMYCESDQASLCWSCDEKVHGANFLVAKHMRCLLCHACQCLTPWKASEEEEEASSSRYSGRKRNRENSDLDYGVRRFSREKERETD</sequence>